<organism evidence="1 2">
    <name type="scientific">Romboutsia ilealis</name>
    <dbReference type="NCBI Taxonomy" id="1115758"/>
    <lineage>
        <taxon>Bacteria</taxon>
        <taxon>Bacillati</taxon>
        <taxon>Bacillota</taxon>
        <taxon>Clostridia</taxon>
        <taxon>Peptostreptococcales</taxon>
        <taxon>Peptostreptococcaceae</taxon>
        <taxon>Romboutsia</taxon>
    </lineage>
</organism>
<dbReference type="Proteomes" id="UP000245622">
    <property type="component" value="Chromosome 1"/>
</dbReference>
<name>A0A1V1I468_9FIRM</name>
<proteinExistence type="predicted"/>
<gene>
    <name evidence="1" type="ORF">CRIB_2450</name>
</gene>
<evidence type="ECO:0008006" key="3">
    <source>
        <dbReference type="Google" id="ProtNLM"/>
    </source>
</evidence>
<dbReference type="EMBL" id="LN555523">
    <property type="protein sequence ID" value="CED95042.1"/>
    <property type="molecule type" value="Genomic_DNA"/>
</dbReference>
<dbReference type="InterPro" id="IPR019644">
    <property type="entry name" value="DUF2508"/>
</dbReference>
<evidence type="ECO:0000313" key="2">
    <source>
        <dbReference type="Proteomes" id="UP000245622"/>
    </source>
</evidence>
<dbReference type="Pfam" id="PF10704">
    <property type="entry name" value="DUF2508"/>
    <property type="match status" value="1"/>
</dbReference>
<dbReference type="RefSeq" id="WP_180702517.1">
    <property type="nucleotide sequence ID" value="NZ_CAPEHT010000083.1"/>
</dbReference>
<dbReference type="GeneID" id="82206574"/>
<evidence type="ECO:0000313" key="1">
    <source>
        <dbReference type="EMBL" id="CED95042.1"/>
    </source>
</evidence>
<dbReference type="KEGG" id="ril:CRIB_2450"/>
<reference evidence="1 2" key="1">
    <citation type="submission" date="2014-04" db="EMBL/GenBank/DDBJ databases">
        <authorList>
            <person name="Hornung B.V."/>
        </authorList>
    </citation>
    <scope>NUCLEOTIDE SEQUENCE [LARGE SCALE GENOMIC DNA]</scope>
    <source>
        <strain evidence="1 2">CRIB</strain>
    </source>
</reference>
<protein>
    <recommendedName>
        <fullName evidence="3">DUF2508 family protein</fullName>
    </recommendedName>
</protein>
<accession>A0A1V1I468</accession>
<sequence>MSAKKKIEKELEKENIIKEIKKAQADVITAEKFFQLVSEPELVDVAIYNLEAKKSRYRYLIKIAKEKGIKKSLKESLIEAIAK</sequence>
<keyword evidence="2" id="KW-1185">Reference proteome</keyword>
<dbReference type="AlphaFoldDB" id="A0A1V1I468"/>